<dbReference type="GO" id="GO:0051782">
    <property type="term" value="P:negative regulation of cell division"/>
    <property type="evidence" value="ECO:0007669"/>
    <property type="project" value="TreeGrafter"/>
</dbReference>
<dbReference type="AlphaFoldDB" id="A0A0H3DYV5"/>
<dbReference type="PANTHER" id="PTHR43384">
    <property type="entry name" value="SEPTUM SITE-DETERMINING PROTEIN MIND HOMOLOG, CHLOROPLASTIC-RELATED"/>
    <property type="match status" value="1"/>
</dbReference>
<keyword evidence="2" id="KW-0067">ATP-binding</keyword>
<evidence type="ECO:0000313" key="3">
    <source>
        <dbReference type="EMBL" id="ADM43171.1"/>
    </source>
</evidence>
<dbReference type="Gene3D" id="3.40.50.300">
    <property type="entry name" value="P-loop containing nucleotide triphosphate hydrolases"/>
    <property type="match status" value="1"/>
</dbReference>
<dbReference type="Pfam" id="PF06564">
    <property type="entry name" value="CBP_BcsQ"/>
    <property type="match status" value="1"/>
</dbReference>
<reference evidence="3 4" key="2">
    <citation type="journal article" date="2011" name="BMC Immunol.">
        <title>Comparison of static immersion and intravenous injection systems for exposure of zebrafish embryos to the natural pathogen Edwardsiella tarda.</title>
        <authorList>
            <person name="van Soest J.J."/>
            <person name="Stockhammer O.W."/>
            <person name="Ordas A."/>
            <person name="Bloemberg G.V."/>
            <person name="Spaink H.P."/>
            <person name="Meijer A.H."/>
        </authorList>
    </citation>
    <scope>NUCLEOTIDE SEQUENCE [LARGE SCALE GENOMIC DNA]</scope>
    <source>
        <strain evidence="3 4">FL6-60</strain>
    </source>
</reference>
<sequence>MVTVALQGIRGGVGTTSTAAALGWALNGLGQRVLVVDASPGDQLGMHFNLPLADRAGWATALLEGSAWQERAWRYTEGLDFLPFGAVESAQLPALETCVSQAEWRASFASQSAVYDWIILDIGSGHTPISRQMAAFGELLLLLIMPDANCHLRLHRQALPDDAHLLITQLLPGSVLQEDLYLLWKQTLPRLVPLVMHRDEAVAEAAAGKQPLGEYAPYSQAAQEATNLAAWCLLHKHPESAEAT</sequence>
<evidence type="ECO:0000256" key="2">
    <source>
        <dbReference type="ARBA" id="ARBA00022840"/>
    </source>
</evidence>
<dbReference type="GO" id="GO:0005524">
    <property type="term" value="F:ATP binding"/>
    <property type="evidence" value="ECO:0007669"/>
    <property type="project" value="UniProtKB-KW"/>
</dbReference>
<dbReference type="InterPro" id="IPR050625">
    <property type="entry name" value="ParA/MinD_ATPase"/>
</dbReference>
<dbReference type="GO" id="GO:0009898">
    <property type="term" value="C:cytoplasmic side of plasma membrane"/>
    <property type="evidence" value="ECO:0007669"/>
    <property type="project" value="TreeGrafter"/>
</dbReference>
<keyword evidence="4" id="KW-1185">Reference proteome</keyword>
<gene>
    <name evidence="3" type="ordered locus">ETAF_3068</name>
</gene>
<accession>A0A0H3DYV5</accession>
<dbReference type="PANTHER" id="PTHR43384:SF4">
    <property type="entry name" value="CELLULOSE BIOSYNTHESIS PROTEIN BCSQ-RELATED"/>
    <property type="match status" value="1"/>
</dbReference>
<dbReference type="InterPro" id="IPR017746">
    <property type="entry name" value="Cellulose_synthase_operon_BcsQ"/>
</dbReference>
<name>A0A0H3DYV5_EDWTF</name>
<dbReference type="GO" id="GO:0005829">
    <property type="term" value="C:cytosol"/>
    <property type="evidence" value="ECO:0007669"/>
    <property type="project" value="TreeGrafter"/>
</dbReference>
<evidence type="ECO:0000256" key="1">
    <source>
        <dbReference type="ARBA" id="ARBA00022741"/>
    </source>
</evidence>
<evidence type="ECO:0000313" key="4">
    <source>
        <dbReference type="Proteomes" id="UP000002230"/>
    </source>
</evidence>
<organism evidence="3 4">
    <name type="scientific">Edwardsiella tarda (strain FL6-60)</name>
    <dbReference type="NCBI Taxonomy" id="718251"/>
    <lineage>
        <taxon>Bacteria</taxon>
        <taxon>Pseudomonadati</taxon>
        <taxon>Pseudomonadota</taxon>
        <taxon>Gammaproteobacteria</taxon>
        <taxon>Enterobacterales</taxon>
        <taxon>Hafniaceae</taxon>
        <taxon>Edwardsiella</taxon>
    </lineage>
</organism>
<dbReference type="InterPro" id="IPR027417">
    <property type="entry name" value="P-loop_NTPase"/>
</dbReference>
<dbReference type="EMBL" id="CP002154">
    <property type="protein sequence ID" value="ADM43171.1"/>
    <property type="molecule type" value="Genomic_DNA"/>
</dbReference>
<dbReference type="SUPFAM" id="SSF52540">
    <property type="entry name" value="P-loop containing nucleoside triphosphate hydrolases"/>
    <property type="match status" value="1"/>
</dbReference>
<keyword evidence="1" id="KW-0547">Nucleotide-binding</keyword>
<reference evidence="4" key="1">
    <citation type="submission" date="2010-08" db="EMBL/GenBank/DDBJ databases">
        <title>Genome comparisons of Edwardsiella bacteria analysed using deep sequencing technology.</title>
        <authorList>
            <person name="van Soest J.J."/>
            <person name="Henkel C.V."/>
            <person name="Jansen H.J."/>
            <person name="van den Hondel C.A.M.J.J."/>
            <person name="Bloemberg G.V."/>
            <person name="Meijer A.H."/>
            <person name="Spaink H.P."/>
        </authorList>
    </citation>
    <scope>NUCLEOTIDE SEQUENCE [LARGE SCALE GENOMIC DNA]</scope>
    <source>
        <strain evidence="4">FL6-60</strain>
    </source>
</reference>
<protein>
    <submittedName>
        <fullName evidence="3">Putative cellulose synthase</fullName>
    </submittedName>
</protein>
<dbReference type="Proteomes" id="UP000002230">
    <property type="component" value="Chromosome"/>
</dbReference>
<dbReference type="NCBIfam" id="TIGR03371">
    <property type="entry name" value="cellulose_yhjQ"/>
    <property type="match status" value="1"/>
</dbReference>
<dbReference type="GO" id="GO:0016887">
    <property type="term" value="F:ATP hydrolysis activity"/>
    <property type="evidence" value="ECO:0007669"/>
    <property type="project" value="TreeGrafter"/>
</dbReference>
<dbReference type="KEGG" id="etd:ETAF_3068"/>
<dbReference type="PATRIC" id="fig|718251.5.peg.3199"/>
<proteinExistence type="predicted"/>
<dbReference type="HOGENOM" id="CLU_037612_7_1_6"/>